<keyword evidence="2" id="KW-0808">Transferase</keyword>
<dbReference type="PIRSF" id="PIRSF006221">
    <property type="entry name" value="Ketosamine-3-kinase"/>
    <property type="match status" value="1"/>
</dbReference>
<keyword evidence="2 3" id="KW-0418">Kinase</keyword>
<evidence type="ECO:0000256" key="1">
    <source>
        <dbReference type="ARBA" id="ARBA00009460"/>
    </source>
</evidence>
<dbReference type="InterPro" id="IPR011009">
    <property type="entry name" value="Kinase-like_dom_sf"/>
</dbReference>
<dbReference type="eggNOG" id="COG3001">
    <property type="taxonomic scope" value="Bacteria"/>
</dbReference>
<dbReference type="SUPFAM" id="SSF56112">
    <property type="entry name" value="Protein kinase-like (PK-like)"/>
    <property type="match status" value="1"/>
</dbReference>
<sequence>MAANQSFIKHNSQVNSNALLVEASGLALLSKTLLDNSILGSELCIPKVLAVNKNQLEIEYIQSQRPSDSHFKTLGVGLAKLHTIQQPHFGLEHDNYIGLNPQPNCISYNWGQFFYQYRLQYQVSLIADSHVKQRFQTLLNTHQAKLMEFLNNSCSSPSLVHGDLWSGNVLFDKQRVWLIDPAVYYADSEVDIAMTEMFGGFDAAFYQAYQTVRPFTAQYPIKKRIYNAYHYLNHYNLFGDSYLAGCEQGLGMIEAL</sequence>
<proteinExistence type="inferred from homology"/>
<dbReference type="EMBL" id="CP000282">
    <property type="protein sequence ID" value="ABD83235.1"/>
    <property type="molecule type" value="Genomic_DNA"/>
</dbReference>
<evidence type="ECO:0000313" key="4">
    <source>
        <dbReference type="Proteomes" id="UP000001947"/>
    </source>
</evidence>
<dbReference type="KEGG" id="sde:Sde_3980"/>
<evidence type="ECO:0000256" key="2">
    <source>
        <dbReference type="PIRNR" id="PIRNR006221"/>
    </source>
</evidence>
<evidence type="ECO:0000313" key="3">
    <source>
        <dbReference type="EMBL" id="ABD83235.1"/>
    </source>
</evidence>
<dbReference type="AlphaFoldDB" id="Q21DJ4"/>
<accession>Q21DJ4</accession>
<protein>
    <submittedName>
        <fullName evidence="3">Fructosamine kinase</fullName>
    </submittedName>
</protein>
<dbReference type="PANTHER" id="PTHR12149">
    <property type="entry name" value="FRUCTOSAMINE 3 KINASE-RELATED PROTEIN"/>
    <property type="match status" value="1"/>
</dbReference>
<dbReference type="STRING" id="203122.Sde_3980"/>
<dbReference type="GO" id="GO:0016301">
    <property type="term" value="F:kinase activity"/>
    <property type="evidence" value="ECO:0007669"/>
    <property type="project" value="UniProtKB-UniRule"/>
</dbReference>
<dbReference type="PANTHER" id="PTHR12149:SF8">
    <property type="entry name" value="PROTEIN-RIBULOSAMINE 3-KINASE"/>
    <property type="match status" value="1"/>
</dbReference>
<comment type="similarity">
    <text evidence="1 2">Belongs to the fructosamine kinase family.</text>
</comment>
<dbReference type="Gene3D" id="3.90.1200.10">
    <property type="match status" value="1"/>
</dbReference>
<reference evidence="3 4" key="1">
    <citation type="journal article" date="2008" name="PLoS Genet.">
        <title>Complete genome sequence of the complex carbohydrate-degrading marine bacterium, Saccharophagus degradans strain 2-40 T.</title>
        <authorList>
            <person name="Weiner R.M."/>
            <person name="Taylor L.E.II."/>
            <person name="Henrissat B."/>
            <person name="Hauser L."/>
            <person name="Land M."/>
            <person name="Coutinho P.M."/>
            <person name="Rancurel C."/>
            <person name="Saunders E.H."/>
            <person name="Longmire A.G."/>
            <person name="Zhang H."/>
            <person name="Bayer E.A."/>
            <person name="Gilbert H.J."/>
            <person name="Larimer F."/>
            <person name="Zhulin I.B."/>
            <person name="Ekborg N.A."/>
            <person name="Lamed R."/>
            <person name="Richardson P.M."/>
            <person name="Borovok I."/>
            <person name="Hutcheson S."/>
        </authorList>
    </citation>
    <scope>NUCLEOTIDE SEQUENCE [LARGE SCALE GENOMIC DNA]</scope>
    <source>
        <strain evidence="4">2-40 / ATCC 43961 / DSM 17024</strain>
    </source>
</reference>
<keyword evidence="4" id="KW-1185">Reference proteome</keyword>
<organism evidence="3 4">
    <name type="scientific">Saccharophagus degradans (strain 2-40 / ATCC 43961 / DSM 17024)</name>
    <dbReference type="NCBI Taxonomy" id="203122"/>
    <lineage>
        <taxon>Bacteria</taxon>
        <taxon>Pseudomonadati</taxon>
        <taxon>Pseudomonadota</taxon>
        <taxon>Gammaproteobacteria</taxon>
        <taxon>Cellvibrionales</taxon>
        <taxon>Cellvibrionaceae</taxon>
        <taxon>Saccharophagus</taxon>
    </lineage>
</organism>
<dbReference type="OrthoDB" id="5291879at2"/>
<dbReference type="HOGENOM" id="CLU_036517_0_1_6"/>
<dbReference type="InterPro" id="IPR016477">
    <property type="entry name" value="Fructo-/Ketosamine-3-kinase"/>
</dbReference>
<name>Q21DJ4_SACD2</name>
<dbReference type="Pfam" id="PF03881">
    <property type="entry name" value="Fructosamin_kin"/>
    <property type="match status" value="1"/>
</dbReference>
<dbReference type="Proteomes" id="UP000001947">
    <property type="component" value="Chromosome"/>
</dbReference>
<gene>
    <name evidence="3" type="ordered locus">Sde_3980</name>
</gene>